<sequence>MGGHIDAAQPVQAKTAFKGSGLPIPRFVMTKANKVNLRAGPGNNYPTRVVYNRKNIPLMVVAEFDFWRKVKDVDGQEGWIHKTLLSTTTVVWVKTEMASLISDPTSTDAVVLKAEKGVEGEFLKDIKGKYAKIRINNQKGWMLTDDVWGVIPE</sequence>
<dbReference type="KEGG" id="pbal:CPBP_00404"/>
<protein>
    <submittedName>
        <fullName evidence="1">SH3-like domain-containing protein</fullName>
    </submittedName>
</protein>
<dbReference type="Proteomes" id="UP000594001">
    <property type="component" value="Chromosome"/>
</dbReference>
<keyword evidence="2" id="KW-1185">Reference proteome</keyword>
<dbReference type="EMBL" id="CP054719">
    <property type="protein sequence ID" value="QOL19640.1"/>
    <property type="molecule type" value="Genomic_DNA"/>
</dbReference>
<evidence type="ECO:0000313" key="2">
    <source>
        <dbReference type="Proteomes" id="UP000594001"/>
    </source>
</evidence>
<proteinExistence type="predicted"/>
<organism evidence="1 2">
    <name type="scientific">Candidatus Bodocaedibacter vickermanii</name>
    <dbReference type="NCBI Taxonomy" id="2741701"/>
    <lineage>
        <taxon>Bacteria</taxon>
        <taxon>Pseudomonadati</taxon>
        <taxon>Pseudomonadota</taxon>
        <taxon>Alphaproteobacteria</taxon>
        <taxon>Holosporales</taxon>
        <taxon>Candidatus Paracaedibacteraceae</taxon>
        <taxon>Candidatus Bodocaedibacter</taxon>
    </lineage>
</organism>
<dbReference type="Gene3D" id="2.30.30.40">
    <property type="entry name" value="SH3 Domains"/>
    <property type="match status" value="1"/>
</dbReference>
<dbReference type="Pfam" id="PF06347">
    <property type="entry name" value="SH3_4"/>
    <property type="match status" value="1"/>
</dbReference>
<evidence type="ECO:0000313" key="1">
    <source>
        <dbReference type="EMBL" id="QOL19640.1"/>
    </source>
</evidence>
<dbReference type="InterPro" id="IPR010466">
    <property type="entry name" value="DUF1058"/>
</dbReference>
<reference evidence="1 2" key="1">
    <citation type="submission" date="2020-06" db="EMBL/GenBank/DDBJ databases">
        <title>The endosymbiont of the kinetoplastid Bodo saltans is a Paracaedibacter-like alpha-proteobacterium possessing a putative toxin-antitoxin system.</title>
        <authorList>
            <person name="Midha S."/>
            <person name="Rigden D.J."/>
            <person name="Siozios S."/>
            <person name="Hurst G.D.D."/>
            <person name="Jackson A.P."/>
        </authorList>
    </citation>
    <scope>NUCLEOTIDE SEQUENCE [LARGE SCALE GENOMIC DNA]</scope>
    <source>
        <strain evidence="1">Lake Konstanz</strain>
    </source>
</reference>
<gene>
    <name evidence="1" type="ORF">CPBP_00404</name>
</gene>
<accession>A0A7L9RSP4</accession>
<name>A0A7L9RSP4_9PROT</name>
<dbReference type="AlphaFoldDB" id="A0A7L9RSP4"/>